<sequence>MKSGPKSTTLGRMKVNWARECCGLHRGLCEAVGPSKEPNEISVGPVSATGPDMGQSSPLIIGSNGGLGLHEGAWLVGRMKFLLLAECESWPENEQVPNGLAANGVGANEVLKCVRTSFKRVGFEEKDVEPILWGLVELGGENPKFRGFCSSLPGFSVVFVPDRLYFRVVEVKSFNLVQRWMNLMNNEKVMDERRLLVARVFKTGFEIFEEEDEMKNKKMRLFHGIYTTNEFGFVFVARIRVFVVFPENYA</sequence>
<dbReference type="Proteomes" id="UP000326396">
    <property type="component" value="Linkage Group LG14"/>
</dbReference>
<reference evidence="1 2" key="1">
    <citation type="submission" date="2019-05" db="EMBL/GenBank/DDBJ databases">
        <title>Mikania micrantha, genome provides insights into the molecular mechanism of rapid growth.</title>
        <authorList>
            <person name="Liu B."/>
        </authorList>
    </citation>
    <scope>NUCLEOTIDE SEQUENCE [LARGE SCALE GENOMIC DNA]</scope>
    <source>
        <strain evidence="1">NLD-2019</strain>
        <tissue evidence="1">Leaf</tissue>
    </source>
</reference>
<name>A0A5N6P427_9ASTR</name>
<protein>
    <submittedName>
        <fullName evidence="1">Uncharacterized protein</fullName>
    </submittedName>
</protein>
<comment type="caution">
    <text evidence="1">The sequence shown here is derived from an EMBL/GenBank/DDBJ whole genome shotgun (WGS) entry which is preliminary data.</text>
</comment>
<evidence type="ECO:0000313" key="2">
    <source>
        <dbReference type="Proteomes" id="UP000326396"/>
    </source>
</evidence>
<dbReference type="AlphaFoldDB" id="A0A5N6P427"/>
<evidence type="ECO:0000313" key="1">
    <source>
        <dbReference type="EMBL" id="KAD5960416.1"/>
    </source>
</evidence>
<keyword evidence="2" id="KW-1185">Reference proteome</keyword>
<gene>
    <name evidence="1" type="ORF">E3N88_11888</name>
</gene>
<organism evidence="1 2">
    <name type="scientific">Mikania micrantha</name>
    <name type="common">bitter vine</name>
    <dbReference type="NCBI Taxonomy" id="192012"/>
    <lineage>
        <taxon>Eukaryota</taxon>
        <taxon>Viridiplantae</taxon>
        <taxon>Streptophyta</taxon>
        <taxon>Embryophyta</taxon>
        <taxon>Tracheophyta</taxon>
        <taxon>Spermatophyta</taxon>
        <taxon>Magnoliopsida</taxon>
        <taxon>eudicotyledons</taxon>
        <taxon>Gunneridae</taxon>
        <taxon>Pentapetalae</taxon>
        <taxon>asterids</taxon>
        <taxon>campanulids</taxon>
        <taxon>Asterales</taxon>
        <taxon>Asteraceae</taxon>
        <taxon>Asteroideae</taxon>
        <taxon>Heliantheae alliance</taxon>
        <taxon>Eupatorieae</taxon>
        <taxon>Mikania</taxon>
    </lineage>
</organism>
<accession>A0A5N6P427</accession>
<proteinExistence type="predicted"/>
<dbReference type="EMBL" id="SZYD01000006">
    <property type="protein sequence ID" value="KAD5960416.1"/>
    <property type="molecule type" value="Genomic_DNA"/>
</dbReference>